<dbReference type="Proteomes" id="UP000765509">
    <property type="component" value="Unassembled WGS sequence"/>
</dbReference>
<dbReference type="EMBL" id="AVOT02083397">
    <property type="protein sequence ID" value="MBW0568862.1"/>
    <property type="molecule type" value="Genomic_DNA"/>
</dbReference>
<keyword evidence="2" id="KW-1185">Reference proteome</keyword>
<accession>A0A9Q3JW60</accession>
<evidence type="ECO:0000313" key="1">
    <source>
        <dbReference type="EMBL" id="MBW0568862.1"/>
    </source>
</evidence>
<name>A0A9Q3JW60_9BASI</name>
<comment type="caution">
    <text evidence="1">The sequence shown here is derived from an EMBL/GenBank/DDBJ whole genome shotgun (WGS) entry which is preliminary data.</text>
</comment>
<evidence type="ECO:0000313" key="2">
    <source>
        <dbReference type="Proteomes" id="UP000765509"/>
    </source>
</evidence>
<proteinExistence type="predicted"/>
<reference evidence="1" key="1">
    <citation type="submission" date="2021-03" db="EMBL/GenBank/DDBJ databases">
        <title>Draft genome sequence of rust myrtle Austropuccinia psidii MF-1, a brazilian biotype.</title>
        <authorList>
            <person name="Quecine M.C."/>
            <person name="Pachon D.M.R."/>
            <person name="Bonatelli M.L."/>
            <person name="Correr F.H."/>
            <person name="Franceschini L.M."/>
            <person name="Leite T.F."/>
            <person name="Margarido G.R.A."/>
            <person name="Almeida C.A."/>
            <person name="Ferrarezi J.A."/>
            <person name="Labate C.A."/>
        </authorList>
    </citation>
    <scope>NUCLEOTIDE SEQUENCE</scope>
    <source>
        <strain evidence="1">MF-1</strain>
    </source>
</reference>
<sequence>MLEKAWNPKLPVYTLKKYLVYIHPTASSVKLFLDKLRHHANKSMTDSFEYAKQKWDKSHKTPEFKVGDLILASSLNFNNIEGPKKLKDSFSGPFIIKAINGTNVVQVELSG</sequence>
<gene>
    <name evidence="1" type="ORF">O181_108577</name>
</gene>
<organism evidence="1 2">
    <name type="scientific">Austropuccinia psidii MF-1</name>
    <dbReference type="NCBI Taxonomy" id="1389203"/>
    <lineage>
        <taxon>Eukaryota</taxon>
        <taxon>Fungi</taxon>
        <taxon>Dikarya</taxon>
        <taxon>Basidiomycota</taxon>
        <taxon>Pucciniomycotina</taxon>
        <taxon>Pucciniomycetes</taxon>
        <taxon>Pucciniales</taxon>
        <taxon>Sphaerophragmiaceae</taxon>
        <taxon>Austropuccinia</taxon>
    </lineage>
</organism>
<dbReference type="AlphaFoldDB" id="A0A9Q3JW60"/>
<protein>
    <submittedName>
        <fullName evidence="1">Uncharacterized protein</fullName>
    </submittedName>
</protein>